<reference evidence="5" key="1">
    <citation type="submission" date="2016-11" db="EMBL/GenBank/DDBJ databases">
        <authorList>
            <person name="Varghese N."/>
            <person name="Submissions S."/>
        </authorList>
    </citation>
    <scope>NUCLEOTIDE SEQUENCE [LARGE SCALE GENOMIC DNA]</scope>
    <source>
        <strain evidence="5">DSM 15449</strain>
    </source>
</reference>
<evidence type="ECO:0000259" key="3">
    <source>
        <dbReference type="Pfam" id="PF03358"/>
    </source>
</evidence>
<dbReference type="STRING" id="1121420.SAMN02746098_05275"/>
<feature type="domain" description="NADPH-dependent FMN reductase-like" evidence="3">
    <location>
        <begin position="17"/>
        <end position="102"/>
    </location>
</feature>
<dbReference type="Pfam" id="PF03358">
    <property type="entry name" value="FMN_red"/>
    <property type="match status" value="1"/>
</dbReference>
<name>A0A1M6H422_9FIRM</name>
<dbReference type="Gene3D" id="3.40.50.360">
    <property type="match status" value="1"/>
</dbReference>
<dbReference type="SUPFAM" id="SSF52218">
    <property type="entry name" value="Flavoproteins"/>
    <property type="match status" value="1"/>
</dbReference>
<evidence type="ECO:0000256" key="2">
    <source>
        <dbReference type="ARBA" id="ARBA00022643"/>
    </source>
</evidence>
<keyword evidence="1" id="KW-0285">Flavoprotein</keyword>
<dbReference type="InterPro" id="IPR005025">
    <property type="entry name" value="FMN_Rdtase-like_dom"/>
</dbReference>
<organism evidence="4 5">
    <name type="scientific">Desulfosporosinus lacus DSM 15449</name>
    <dbReference type="NCBI Taxonomy" id="1121420"/>
    <lineage>
        <taxon>Bacteria</taxon>
        <taxon>Bacillati</taxon>
        <taxon>Bacillota</taxon>
        <taxon>Clostridia</taxon>
        <taxon>Eubacteriales</taxon>
        <taxon>Desulfitobacteriaceae</taxon>
        <taxon>Desulfosporosinus</taxon>
    </lineage>
</organism>
<keyword evidence="2" id="KW-0288">FMN</keyword>
<proteinExistence type="predicted"/>
<dbReference type="Proteomes" id="UP000183954">
    <property type="component" value="Unassembled WGS sequence"/>
</dbReference>
<dbReference type="GO" id="GO:0016491">
    <property type="term" value="F:oxidoreductase activity"/>
    <property type="evidence" value="ECO:0007669"/>
    <property type="project" value="InterPro"/>
</dbReference>
<dbReference type="EMBL" id="FQXJ01000042">
    <property type="protein sequence ID" value="SHJ16886.1"/>
    <property type="molecule type" value="Genomic_DNA"/>
</dbReference>
<protein>
    <submittedName>
        <fullName evidence="4">NADPH-dependent FMN reductase</fullName>
    </submittedName>
</protein>
<dbReference type="PANTHER" id="PTHR43278">
    <property type="entry name" value="NAD(P)H-DEPENDENT FMN-CONTAINING OXIDOREDUCTASE YWQN-RELATED"/>
    <property type="match status" value="1"/>
</dbReference>
<dbReference type="InterPro" id="IPR051796">
    <property type="entry name" value="ISF_SsuE-like"/>
</dbReference>
<dbReference type="PANTHER" id="PTHR43278:SF2">
    <property type="entry name" value="IRON-SULFUR FLAVOPROTEIN"/>
    <property type="match status" value="1"/>
</dbReference>
<dbReference type="InterPro" id="IPR029039">
    <property type="entry name" value="Flavoprotein-like_sf"/>
</dbReference>
<dbReference type="RefSeq" id="WP_073033515.1">
    <property type="nucleotide sequence ID" value="NZ_FQXJ01000042.1"/>
</dbReference>
<keyword evidence="5" id="KW-1185">Reference proteome</keyword>
<evidence type="ECO:0000256" key="1">
    <source>
        <dbReference type="ARBA" id="ARBA00022630"/>
    </source>
</evidence>
<sequence>MKALLISDKEFQTKTYQNLKSLLENFLNTQGLVIKIFEVGTDDLAFCMGCFGCWIKKPGECVINDKMAQINRNVMTSDVVIYLNPIIFGQFSANIKNVIDRYLPNMLPFFEIRPDGSTMHPPRYDTYPKSVIIGYGDMISEDDKQLFIDITKKHRRNIEVIIYDETPETMIEALTKMELGRVDNLL</sequence>
<evidence type="ECO:0000313" key="4">
    <source>
        <dbReference type="EMBL" id="SHJ16886.1"/>
    </source>
</evidence>
<gene>
    <name evidence="4" type="ORF">SAMN02746098_05275</name>
</gene>
<dbReference type="AlphaFoldDB" id="A0A1M6H422"/>
<dbReference type="OrthoDB" id="9805976at2"/>
<evidence type="ECO:0000313" key="5">
    <source>
        <dbReference type="Proteomes" id="UP000183954"/>
    </source>
</evidence>
<accession>A0A1M6H422</accession>